<dbReference type="PRINTS" id="PR00081">
    <property type="entry name" value="GDHRDH"/>
</dbReference>
<dbReference type="EMBL" id="JAQQCF010000009">
    <property type="protein sequence ID" value="MFM0637571.1"/>
    <property type="molecule type" value="Genomic_DNA"/>
</dbReference>
<gene>
    <name evidence="2" type="ORF">PQQ63_12800</name>
</gene>
<dbReference type="SUPFAM" id="SSF51735">
    <property type="entry name" value="NAD(P)-binding Rossmann-fold domains"/>
    <property type="match status" value="1"/>
</dbReference>
<dbReference type="Pfam" id="PF13561">
    <property type="entry name" value="adh_short_C2"/>
    <property type="match status" value="1"/>
</dbReference>
<evidence type="ECO:0000256" key="1">
    <source>
        <dbReference type="ARBA" id="ARBA00006484"/>
    </source>
</evidence>
<reference evidence="2 3" key="1">
    <citation type="journal article" date="2024" name="Chem. Sci.">
        <title>Discovery of megapolipeptins by genome mining of a Burkholderiales bacteria collection.</title>
        <authorList>
            <person name="Paulo B.S."/>
            <person name="Recchia M.J.J."/>
            <person name="Lee S."/>
            <person name="Fergusson C.H."/>
            <person name="Romanowski S.B."/>
            <person name="Hernandez A."/>
            <person name="Krull N."/>
            <person name="Liu D.Y."/>
            <person name="Cavanagh H."/>
            <person name="Bos A."/>
            <person name="Gray C.A."/>
            <person name="Murphy B.T."/>
            <person name="Linington R.G."/>
            <person name="Eustaquio A.S."/>
        </authorList>
    </citation>
    <scope>NUCLEOTIDE SEQUENCE [LARGE SCALE GENOMIC DNA]</scope>
    <source>
        <strain evidence="2 3">RL17-338-BIC-A</strain>
    </source>
</reference>
<name>A0ABW9DRX3_9BURK</name>
<dbReference type="PANTHER" id="PTHR42760:SF129">
    <property type="entry name" value="OXIDOREDUCTASE"/>
    <property type="match status" value="1"/>
</dbReference>
<evidence type="ECO:0000313" key="2">
    <source>
        <dbReference type="EMBL" id="MFM0637571.1"/>
    </source>
</evidence>
<dbReference type="InterPro" id="IPR002347">
    <property type="entry name" value="SDR_fam"/>
</dbReference>
<accession>A0ABW9DRX3</accession>
<comment type="caution">
    <text evidence="2">The sequence shown here is derived from an EMBL/GenBank/DDBJ whole genome shotgun (WGS) entry which is preliminary data.</text>
</comment>
<dbReference type="RefSeq" id="WP_408336240.1">
    <property type="nucleotide sequence ID" value="NZ_JAQQCF010000009.1"/>
</dbReference>
<organism evidence="2 3">
    <name type="scientific">Paraburkholderia metrosideri</name>
    <dbReference type="NCBI Taxonomy" id="580937"/>
    <lineage>
        <taxon>Bacteria</taxon>
        <taxon>Pseudomonadati</taxon>
        <taxon>Pseudomonadota</taxon>
        <taxon>Betaproteobacteria</taxon>
        <taxon>Burkholderiales</taxon>
        <taxon>Burkholderiaceae</taxon>
        <taxon>Paraburkholderia</taxon>
    </lineage>
</organism>
<dbReference type="PRINTS" id="PR00080">
    <property type="entry name" value="SDRFAMILY"/>
</dbReference>
<proteinExistence type="inferred from homology"/>
<sequence length="243" mass="24818">MFLRDLFSRGNGVTAESVVQKHAVVTGASSGIGEAIVQRLLADGWRVTGLCRTPATQTVERLTIVPVDVTDFTTLKPALDAIGACDAFVHAAGFMRTAPLGELAADDGAAMWRIHVDAAAFLANALLPNLSAGGRIVLIGSRTANGAATRSQYAATKAALVGMARSWAAELAPRGITVNVVAPGATDTPLLTHPARAGTPPKLPPIGRFVKPSEVAGLTAFLLGADAGAITGQQIVMCGGSSL</sequence>
<comment type="similarity">
    <text evidence="1">Belongs to the short-chain dehydrogenases/reductases (SDR) family.</text>
</comment>
<protein>
    <submittedName>
        <fullName evidence="2">SDR family NAD(P)-dependent oxidoreductase</fullName>
    </submittedName>
</protein>
<evidence type="ECO:0000313" key="3">
    <source>
        <dbReference type="Proteomes" id="UP001629432"/>
    </source>
</evidence>
<dbReference type="PANTHER" id="PTHR42760">
    <property type="entry name" value="SHORT-CHAIN DEHYDROGENASES/REDUCTASES FAMILY MEMBER"/>
    <property type="match status" value="1"/>
</dbReference>
<dbReference type="Proteomes" id="UP001629432">
    <property type="component" value="Unassembled WGS sequence"/>
</dbReference>
<dbReference type="Gene3D" id="3.40.50.720">
    <property type="entry name" value="NAD(P)-binding Rossmann-like Domain"/>
    <property type="match status" value="1"/>
</dbReference>
<keyword evidence="3" id="KW-1185">Reference proteome</keyword>
<dbReference type="CDD" id="cd05233">
    <property type="entry name" value="SDR_c"/>
    <property type="match status" value="1"/>
</dbReference>
<dbReference type="InterPro" id="IPR036291">
    <property type="entry name" value="NAD(P)-bd_dom_sf"/>
</dbReference>